<dbReference type="EMBL" id="JBHSFZ010000031">
    <property type="protein sequence ID" value="MFC4595402.1"/>
    <property type="molecule type" value="Genomic_DNA"/>
</dbReference>
<dbReference type="Pfam" id="PF05721">
    <property type="entry name" value="PhyH"/>
    <property type="match status" value="1"/>
</dbReference>
<name>A0ABV9F3H2_9SPHN</name>
<organism evidence="1 2">
    <name type="scientific">Sphingobium tyrosinilyticum</name>
    <dbReference type="NCBI Taxonomy" id="2715436"/>
    <lineage>
        <taxon>Bacteria</taxon>
        <taxon>Pseudomonadati</taxon>
        <taxon>Pseudomonadota</taxon>
        <taxon>Alphaproteobacteria</taxon>
        <taxon>Sphingomonadales</taxon>
        <taxon>Sphingomonadaceae</taxon>
        <taxon>Sphingobium</taxon>
    </lineage>
</organism>
<gene>
    <name evidence="1" type="ORF">ACFO3E_14540</name>
</gene>
<reference evidence="2" key="1">
    <citation type="journal article" date="2019" name="Int. J. Syst. Evol. Microbiol.">
        <title>The Global Catalogue of Microorganisms (GCM) 10K type strain sequencing project: providing services to taxonomists for standard genome sequencing and annotation.</title>
        <authorList>
            <consortium name="The Broad Institute Genomics Platform"/>
            <consortium name="The Broad Institute Genome Sequencing Center for Infectious Disease"/>
            <person name="Wu L."/>
            <person name="Ma J."/>
        </authorList>
    </citation>
    <scope>NUCLEOTIDE SEQUENCE [LARGE SCALE GENOMIC DNA]</scope>
    <source>
        <strain evidence="2">NBRC 103632</strain>
    </source>
</reference>
<keyword evidence="1" id="KW-0560">Oxidoreductase</keyword>
<dbReference type="RefSeq" id="WP_380805551.1">
    <property type="nucleotide sequence ID" value="NZ_JBHSFZ010000031.1"/>
</dbReference>
<protein>
    <submittedName>
        <fullName evidence="1">Phytanoyl-CoA dioxygenase family protein</fullName>
    </submittedName>
</protein>
<dbReference type="InterPro" id="IPR051961">
    <property type="entry name" value="Fungal_Metabolite_Diox"/>
</dbReference>
<sequence length="294" mass="32044">MKHEPISSAAQPHIDILMTQGYCVVDNVIPAAVVQGLASDLGGCFAATQPSQGPFYGADTVRFGGLLDRSPLSALFVQHPLIVEIVEAILGPWCNNIQLNLTQAIEIRPGAQQQVPHRDQDMWPVSRMLPCDHGAEYLVNVMWPFTEYRPENGSTILWPGSHRRRSEDLIAPDQATSLEIAPGSALLFLGSTLHCGGANRTAAARRGMIVSYALGWLKPYEIQTLVYPPEKARRFTPDLARLVGYQIHRPNLGNVEGRCPSELLGGLQQNGAVDALAAEQIALIEAFHAQRPAC</sequence>
<dbReference type="InterPro" id="IPR008775">
    <property type="entry name" value="Phytyl_CoA_dOase-like"/>
</dbReference>
<evidence type="ECO:0000313" key="2">
    <source>
        <dbReference type="Proteomes" id="UP001595957"/>
    </source>
</evidence>
<keyword evidence="1" id="KW-0223">Dioxygenase</keyword>
<dbReference type="PANTHER" id="PTHR37563:SF2">
    <property type="entry name" value="PHYTANOYL-COA DIOXYGENASE FAMILY PROTEIN (AFU_ORTHOLOGUE AFUA_2G03330)"/>
    <property type="match status" value="1"/>
</dbReference>
<dbReference type="GO" id="GO:0051213">
    <property type="term" value="F:dioxygenase activity"/>
    <property type="evidence" value="ECO:0007669"/>
    <property type="project" value="UniProtKB-KW"/>
</dbReference>
<comment type="caution">
    <text evidence="1">The sequence shown here is derived from an EMBL/GenBank/DDBJ whole genome shotgun (WGS) entry which is preliminary data.</text>
</comment>
<proteinExistence type="predicted"/>
<evidence type="ECO:0000313" key="1">
    <source>
        <dbReference type="EMBL" id="MFC4595402.1"/>
    </source>
</evidence>
<dbReference type="Gene3D" id="2.60.120.620">
    <property type="entry name" value="q2cbj1_9rhob like domain"/>
    <property type="match status" value="1"/>
</dbReference>
<dbReference type="SUPFAM" id="SSF51197">
    <property type="entry name" value="Clavaminate synthase-like"/>
    <property type="match status" value="1"/>
</dbReference>
<dbReference type="PANTHER" id="PTHR37563">
    <property type="entry name" value="PHYTANOYL-COA DIOXYGENASE FAMILY PROTEIN (AFU_ORTHOLOGUE AFUA_2G03330)"/>
    <property type="match status" value="1"/>
</dbReference>
<accession>A0ABV9F3H2</accession>
<dbReference type="Proteomes" id="UP001595957">
    <property type="component" value="Unassembled WGS sequence"/>
</dbReference>
<keyword evidence="2" id="KW-1185">Reference proteome</keyword>